<dbReference type="Gene3D" id="2.40.420.20">
    <property type="match status" value="1"/>
</dbReference>
<dbReference type="PANTHER" id="PTHR30469:SF11">
    <property type="entry name" value="BLL4320 PROTEIN"/>
    <property type="match status" value="1"/>
</dbReference>
<dbReference type="RefSeq" id="WP_190290831.1">
    <property type="nucleotide sequence ID" value="NZ_JABFCZ010000007.1"/>
</dbReference>
<gene>
    <name evidence="4" type="ORF">HK439_07805</name>
</gene>
<dbReference type="EMBL" id="JABFCZ010000007">
    <property type="protein sequence ID" value="MBD1546162.1"/>
    <property type="molecule type" value="Genomic_DNA"/>
</dbReference>
<dbReference type="Gene3D" id="1.10.287.470">
    <property type="entry name" value="Helix hairpin bin"/>
    <property type="match status" value="1"/>
</dbReference>
<dbReference type="FunFam" id="2.40.30.170:FF:000010">
    <property type="entry name" value="Efflux RND transporter periplasmic adaptor subunit"/>
    <property type="match status" value="1"/>
</dbReference>
<accession>A0A926NRR3</accession>
<dbReference type="SUPFAM" id="SSF111369">
    <property type="entry name" value="HlyD-like secretion proteins"/>
    <property type="match status" value="1"/>
</dbReference>
<dbReference type="PANTHER" id="PTHR30469">
    <property type="entry name" value="MULTIDRUG RESISTANCE PROTEIN MDTA"/>
    <property type="match status" value="1"/>
</dbReference>
<dbReference type="InterPro" id="IPR058625">
    <property type="entry name" value="MdtA-like_BSH"/>
</dbReference>
<name>A0A926NRR3_9HYPH</name>
<dbReference type="GO" id="GO:0015562">
    <property type="term" value="F:efflux transmembrane transporter activity"/>
    <property type="evidence" value="ECO:0007669"/>
    <property type="project" value="TreeGrafter"/>
</dbReference>
<dbReference type="Pfam" id="PF25954">
    <property type="entry name" value="Beta-barrel_RND_2"/>
    <property type="match status" value="1"/>
</dbReference>
<evidence type="ECO:0000313" key="4">
    <source>
        <dbReference type="EMBL" id="MBD1546162.1"/>
    </source>
</evidence>
<feature type="domain" description="CusB-like beta-barrel" evidence="3">
    <location>
        <begin position="203"/>
        <end position="272"/>
    </location>
</feature>
<dbReference type="GO" id="GO:1990281">
    <property type="term" value="C:efflux pump complex"/>
    <property type="evidence" value="ECO:0007669"/>
    <property type="project" value="TreeGrafter"/>
</dbReference>
<evidence type="ECO:0000256" key="1">
    <source>
        <dbReference type="ARBA" id="ARBA00009477"/>
    </source>
</evidence>
<evidence type="ECO:0000259" key="2">
    <source>
        <dbReference type="Pfam" id="PF25917"/>
    </source>
</evidence>
<comment type="similarity">
    <text evidence="1">Belongs to the membrane fusion protein (MFP) (TC 8.A.1) family.</text>
</comment>
<sequence length="376" mass="39937">MIKRFIIAIILIVLVCGGLVGFNLFKEQKIAEYFANRPRPTVTVSTVTAEAQSWKPGIEAIGTVGARQGVDVASRAAGIVTGILFAANDQIEKGQLLVQLDDEEEQATLIAAKANEARDSQALKRATTLVDKGVSSTSALDDAKAALDASRSVMERVKAQINLKKIRAPFSGTIGIPKIDVGEYLPAGTVIATLQDLKVMKVDFTVAEQRLSEVHIGQPLHLGLAEDAMGYEGKITGIDPKIDPQSRLVSIQAEVGNSDGALRPGQFAFVRIDLPQENNIIALPQTAVVQSLYGTYVYMVAEDDKAPAAADGKKKLVARQVFVKVGRRFGGKIEITDGVKPGDVIVSAGQNKLTVGSPVTIDNTVNPADTAEKPGA</sequence>
<feature type="domain" description="Multidrug resistance protein MdtA-like barrel-sandwich hybrid" evidence="2">
    <location>
        <begin position="70"/>
        <end position="189"/>
    </location>
</feature>
<dbReference type="NCBIfam" id="TIGR01730">
    <property type="entry name" value="RND_mfp"/>
    <property type="match status" value="1"/>
</dbReference>
<dbReference type="Gene3D" id="2.40.50.100">
    <property type="match status" value="1"/>
</dbReference>
<dbReference type="InterPro" id="IPR058792">
    <property type="entry name" value="Beta-barrel_RND_2"/>
</dbReference>
<protein>
    <submittedName>
        <fullName evidence="4">Efflux RND transporter periplasmic adaptor subunit</fullName>
    </submittedName>
</protein>
<comment type="caution">
    <text evidence="4">The sequence shown here is derived from an EMBL/GenBank/DDBJ whole genome shotgun (WGS) entry which is preliminary data.</text>
</comment>
<dbReference type="AlphaFoldDB" id="A0A926NRR3"/>
<evidence type="ECO:0000259" key="3">
    <source>
        <dbReference type="Pfam" id="PF25954"/>
    </source>
</evidence>
<evidence type="ECO:0000313" key="5">
    <source>
        <dbReference type="Proteomes" id="UP000598467"/>
    </source>
</evidence>
<dbReference type="Gene3D" id="2.40.30.170">
    <property type="match status" value="1"/>
</dbReference>
<dbReference type="Pfam" id="PF25917">
    <property type="entry name" value="BSH_RND"/>
    <property type="match status" value="1"/>
</dbReference>
<reference evidence="4" key="1">
    <citation type="submission" date="2020-05" db="EMBL/GenBank/DDBJ databases">
        <title>Identification of trans-AT polyketide cluster in two marine bacteria, producers of a novel glutaramide-containing polyketide sesbanimide D and analogs.</title>
        <authorList>
            <person name="Kacar D."/>
            <person name="Rodriguez P."/>
            <person name="Canedo L."/>
            <person name="Gonzalez E."/>
            <person name="Galan B."/>
            <person name="De La Calle F."/>
            <person name="Garcia J.L."/>
        </authorList>
    </citation>
    <scope>NUCLEOTIDE SEQUENCE</scope>
    <source>
        <strain evidence="4">PHM038</strain>
    </source>
</reference>
<organism evidence="4 5">
    <name type="scientific">Roseibium aggregatum</name>
    <dbReference type="NCBI Taxonomy" id="187304"/>
    <lineage>
        <taxon>Bacteria</taxon>
        <taxon>Pseudomonadati</taxon>
        <taxon>Pseudomonadota</taxon>
        <taxon>Alphaproteobacteria</taxon>
        <taxon>Hyphomicrobiales</taxon>
        <taxon>Stappiaceae</taxon>
        <taxon>Roseibium</taxon>
    </lineage>
</organism>
<dbReference type="Proteomes" id="UP000598467">
    <property type="component" value="Unassembled WGS sequence"/>
</dbReference>
<dbReference type="InterPro" id="IPR006143">
    <property type="entry name" value="RND_pump_MFP"/>
</dbReference>
<proteinExistence type="inferred from homology"/>